<dbReference type="EMBL" id="JAJIRN010000004">
    <property type="protein sequence ID" value="MCV2368253.1"/>
    <property type="molecule type" value="Genomic_DNA"/>
</dbReference>
<name>A0ABT2YDX1_9BURK</name>
<dbReference type="Proteomes" id="UP001209701">
    <property type="component" value="Unassembled WGS sequence"/>
</dbReference>
<organism evidence="1 2">
    <name type="scientific">Roseateles oligotrophus</name>
    <dbReference type="NCBI Taxonomy" id="1769250"/>
    <lineage>
        <taxon>Bacteria</taxon>
        <taxon>Pseudomonadati</taxon>
        <taxon>Pseudomonadota</taxon>
        <taxon>Betaproteobacteria</taxon>
        <taxon>Burkholderiales</taxon>
        <taxon>Sphaerotilaceae</taxon>
        <taxon>Roseateles</taxon>
    </lineage>
</organism>
<gene>
    <name evidence="1" type="ORF">LNV07_09115</name>
</gene>
<dbReference type="Gene3D" id="3.40.50.2000">
    <property type="entry name" value="Glycogen Phosphorylase B"/>
    <property type="match status" value="2"/>
</dbReference>
<comment type="caution">
    <text evidence="1">The sequence shown here is derived from an EMBL/GenBank/DDBJ whole genome shotgun (WGS) entry which is preliminary data.</text>
</comment>
<sequence>MNRSNVARQTVLLLTVSPWDEPKRLRRQLAEVLSQDSDIVYVTLPFGLRKPACNTDRMDGSIRVISLAGPPVPLRLFLRFPALRLAYERILAWQLGRRLVDTANISAVFCFTSNYPTLLARFQHVPVIYVANDDHASMAGSLFARKIILRDQARAIALCDRVVSVSEVIARKLSQHGKPVHVMYPGHNCEVLPLDHFSNSERLERSVCFFGYIDWRIDFDLLTFLLNNGWYVALIGPVIGTAHLIAGLQERFPERFDVLPAVAAEQAVDLLARYEVLIVPYHYRTAEQAAVMELPNKMFVYFSALRPVVTTWMPNLKLVESGLIYRAATHDEFLSLCLRAIEEDSAAYAARRRRVSQENTWETRRSTLRALIEGADSPLLPEVVS</sequence>
<evidence type="ECO:0000313" key="1">
    <source>
        <dbReference type="EMBL" id="MCV2368253.1"/>
    </source>
</evidence>
<dbReference type="SUPFAM" id="SSF53756">
    <property type="entry name" value="UDP-Glycosyltransferase/glycogen phosphorylase"/>
    <property type="match status" value="1"/>
</dbReference>
<protein>
    <recommendedName>
        <fullName evidence="3">Glycosyltransferase involved in cell wall biosynthesis</fullName>
    </recommendedName>
</protein>
<proteinExistence type="predicted"/>
<evidence type="ECO:0000313" key="2">
    <source>
        <dbReference type="Proteomes" id="UP001209701"/>
    </source>
</evidence>
<accession>A0ABT2YDX1</accession>
<evidence type="ECO:0008006" key="3">
    <source>
        <dbReference type="Google" id="ProtNLM"/>
    </source>
</evidence>
<keyword evidence="2" id="KW-1185">Reference proteome</keyword>
<reference evidence="1 2" key="1">
    <citation type="submission" date="2021-11" db="EMBL/GenBank/DDBJ databases">
        <authorList>
            <person name="Liang Q."/>
            <person name="Mou H."/>
            <person name="Liu Z."/>
        </authorList>
    </citation>
    <scope>NUCLEOTIDE SEQUENCE [LARGE SCALE GENOMIC DNA]</scope>
    <source>
        <strain evidence="1 2">CHU3</strain>
    </source>
</reference>